<accession>A0A1L8R7D6</accession>
<feature type="binding site" evidence="6">
    <location>
        <begin position="7"/>
        <end position="14"/>
    </location>
    <ligand>
        <name>substrate</name>
    </ligand>
</feature>
<comment type="caution">
    <text evidence="7">The sequence shown here is derived from an EMBL/GenBank/DDBJ whole genome shotgun (WGS) entry which is preliminary data.</text>
</comment>
<name>A0A1L8R7D6_9ENTE</name>
<dbReference type="GO" id="GO:0004619">
    <property type="term" value="F:phosphoglycerate mutase activity"/>
    <property type="evidence" value="ECO:0007669"/>
    <property type="project" value="UniProtKB-EC"/>
</dbReference>
<evidence type="ECO:0000256" key="2">
    <source>
        <dbReference type="ARBA" id="ARBA00012028"/>
    </source>
</evidence>
<evidence type="ECO:0000256" key="1">
    <source>
        <dbReference type="ARBA" id="ARBA00006717"/>
    </source>
</evidence>
<evidence type="ECO:0000256" key="5">
    <source>
        <dbReference type="PIRSR" id="PIRSR613078-1"/>
    </source>
</evidence>
<dbReference type="InterPro" id="IPR013078">
    <property type="entry name" value="His_Pase_superF_clade-1"/>
</dbReference>
<keyword evidence="4" id="KW-0413">Isomerase</keyword>
<dbReference type="SMART" id="SM00855">
    <property type="entry name" value="PGAM"/>
    <property type="match status" value="1"/>
</dbReference>
<dbReference type="InterPro" id="IPR029033">
    <property type="entry name" value="His_PPase_superfam"/>
</dbReference>
<dbReference type="RefSeq" id="WP_071864514.1">
    <property type="nucleotide sequence ID" value="NZ_JBHLVQ010000032.1"/>
</dbReference>
<sequence length="218" mass="24321">MELYFTRHGKTMWNNERRFQGAKGDSPLLAESLAEIKLLGQQLKDIPFEKIYASTAPRAMKTAQGILAQLRYKPEIIYNDGLKELGLGELEGQLIDEMSQRYPVELHNLRHHLDRYDPSVFGGEKIEDALARIETVVCDAAMQNKGPLLFVGHGASLTAAIQWLAGKPLAELREMGGLVNNSLSILTTKEPENLTPFELIKWNDASFLGDQSSLDALL</sequence>
<dbReference type="Proteomes" id="UP000216797">
    <property type="component" value="Unassembled WGS sequence"/>
</dbReference>
<comment type="similarity">
    <text evidence="1">Belongs to the phosphoglycerate mutase family. BPG-dependent PGAM subfamily.</text>
</comment>
<dbReference type="EMBL" id="JXKG01000006">
    <property type="protein sequence ID" value="OJG15625.1"/>
    <property type="molecule type" value="Genomic_DNA"/>
</dbReference>
<feature type="active site" description="Proton donor/acceptor" evidence="5">
    <location>
        <position position="84"/>
    </location>
</feature>
<reference evidence="7 9" key="1">
    <citation type="submission" date="2014-12" db="EMBL/GenBank/DDBJ databases">
        <title>Draft genome sequences of 29 type strains of Enterococci.</title>
        <authorList>
            <person name="Zhong Z."/>
            <person name="Sun Z."/>
            <person name="Liu W."/>
            <person name="Zhang W."/>
            <person name="Zhang H."/>
        </authorList>
    </citation>
    <scope>NUCLEOTIDE SEQUENCE [LARGE SCALE GENOMIC DNA]</scope>
    <source>
        <strain evidence="7 9">DSM 21207</strain>
    </source>
</reference>
<evidence type="ECO:0000313" key="9">
    <source>
        <dbReference type="Proteomes" id="UP000182835"/>
    </source>
</evidence>
<dbReference type="Pfam" id="PF00300">
    <property type="entry name" value="His_Phos_1"/>
    <property type="match status" value="1"/>
</dbReference>
<dbReference type="AlphaFoldDB" id="A0A1L8R7D6"/>
<feature type="active site" description="Tele-phosphohistidine intermediate" evidence="5">
    <location>
        <position position="8"/>
    </location>
</feature>
<evidence type="ECO:0000256" key="4">
    <source>
        <dbReference type="ARBA" id="ARBA00023235"/>
    </source>
</evidence>
<dbReference type="EC" id="5.4.2.11" evidence="2"/>
<gene>
    <name evidence="8" type="ORF">AKL21_10575</name>
    <name evidence="7" type="ORF">RU96_GL002174</name>
</gene>
<organism evidence="7 9">
    <name type="scientific">Enterococcus canintestini</name>
    <dbReference type="NCBI Taxonomy" id="317010"/>
    <lineage>
        <taxon>Bacteria</taxon>
        <taxon>Bacillati</taxon>
        <taxon>Bacillota</taxon>
        <taxon>Bacilli</taxon>
        <taxon>Lactobacillales</taxon>
        <taxon>Enterococcaceae</taxon>
        <taxon>Enterococcus</taxon>
    </lineage>
</organism>
<evidence type="ECO:0000313" key="7">
    <source>
        <dbReference type="EMBL" id="OJG15625.1"/>
    </source>
</evidence>
<dbReference type="STRING" id="317010.RU96_GL002174"/>
<evidence type="ECO:0000313" key="10">
    <source>
        <dbReference type="Proteomes" id="UP000216797"/>
    </source>
</evidence>
<protein>
    <recommendedName>
        <fullName evidence="2">phosphoglycerate mutase (2,3-diphosphoglycerate-dependent)</fullName>
        <ecNumber evidence="2">5.4.2.11</ecNumber>
    </recommendedName>
</protein>
<evidence type="ECO:0000313" key="8">
    <source>
        <dbReference type="EMBL" id="PAB00191.1"/>
    </source>
</evidence>
<reference evidence="8 10" key="2">
    <citation type="submission" date="2015-08" db="EMBL/GenBank/DDBJ databases">
        <title>Enterococcus genome sequence.</title>
        <authorList>
            <person name="Acedo J.Z."/>
            <person name="Vederas J.C."/>
        </authorList>
    </citation>
    <scope>NUCLEOTIDE SEQUENCE [LARGE SCALE GENOMIC DNA]</scope>
    <source>
        <strain evidence="8 10">49</strain>
    </source>
</reference>
<keyword evidence="3" id="KW-0324">Glycolysis</keyword>
<dbReference type="InterPro" id="IPR005952">
    <property type="entry name" value="Phosphogly_mut1"/>
</dbReference>
<feature type="binding site" evidence="6">
    <location>
        <position position="58"/>
    </location>
    <ligand>
        <name>substrate</name>
    </ligand>
</feature>
<dbReference type="SUPFAM" id="SSF53254">
    <property type="entry name" value="Phosphoglycerate mutase-like"/>
    <property type="match status" value="1"/>
</dbReference>
<dbReference type="OrthoDB" id="9782128at2"/>
<dbReference type="CDD" id="cd07067">
    <property type="entry name" value="HP_PGM_like"/>
    <property type="match status" value="1"/>
</dbReference>
<keyword evidence="10" id="KW-1185">Reference proteome</keyword>
<dbReference type="EMBL" id="LHUG01000009">
    <property type="protein sequence ID" value="PAB00191.1"/>
    <property type="molecule type" value="Genomic_DNA"/>
</dbReference>
<evidence type="ECO:0000256" key="6">
    <source>
        <dbReference type="PIRSR" id="PIRSR613078-2"/>
    </source>
</evidence>
<dbReference type="Proteomes" id="UP000182835">
    <property type="component" value="Unassembled WGS sequence"/>
</dbReference>
<proteinExistence type="inferred from homology"/>
<dbReference type="GO" id="GO:0006096">
    <property type="term" value="P:glycolytic process"/>
    <property type="evidence" value="ECO:0007669"/>
    <property type="project" value="UniProtKB-KW"/>
</dbReference>
<dbReference type="PANTHER" id="PTHR11931">
    <property type="entry name" value="PHOSPHOGLYCERATE MUTASE"/>
    <property type="match status" value="1"/>
</dbReference>
<dbReference type="Gene3D" id="3.40.50.1240">
    <property type="entry name" value="Phosphoglycerate mutase-like"/>
    <property type="match status" value="1"/>
</dbReference>
<evidence type="ECO:0000256" key="3">
    <source>
        <dbReference type="ARBA" id="ARBA00023152"/>
    </source>
</evidence>